<dbReference type="SUPFAM" id="SSF52540">
    <property type="entry name" value="P-loop containing nucleoside triphosphate hydrolases"/>
    <property type="match status" value="1"/>
</dbReference>
<dbReference type="RefSeq" id="WP_189081902.1">
    <property type="nucleotide sequence ID" value="NZ_BMMX01000034.1"/>
</dbReference>
<evidence type="ECO:0000313" key="2">
    <source>
        <dbReference type="EMBL" id="GGL10560.1"/>
    </source>
</evidence>
<gene>
    <name evidence="2" type="ORF">GCM10012284_51650</name>
</gene>
<reference evidence="2" key="2">
    <citation type="submission" date="2020-09" db="EMBL/GenBank/DDBJ databases">
        <authorList>
            <person name="Sun Q."/>
            <person name="Zhou Y."/>
        </authorList>
    </citation>
    <scope>NUCLEOTIDE SEQUENCE</scope>
    <source>
        <strain evidence="2">CGMCC 4.7299</strain>
    </source>
</reference>
<keyword evidence="3" id="KW-1185">Reference proteome</keyword>
<dbReference type="Proteomes" id="UP000656042">
    <property type="component" value="Unassembled WGS sequence"/>
</dbReference>
<dbReference type="InterPro" id="IPR013783">
    <property type="entry name" value="Ig-like_fold"/>
</dbReference>
<dbReference type="InterPro" id="IPR027417">
    <property type="entry name" value="P-loop_NTPase"/>
</dbReference>
<organism evidence="2 3">
    <name type="scientific">Mangrovihabitans endophyticus</name>
    <dbReference type="NCBI Taxonomy" id="1751298"/>
    <lineage>
        <taxon>Bacteria</taxon>
        <taxon>Bacillati</taxon>
        <taxon>Actinomycetota</taxon>
        <taxon>Actinomycetes</taxon>
        <taxon>Micromonosporales</taxon>
        <taxon>Micromonosporaceae</taxon>
        <taxon>Mangrovihabitans</taxon>
    </lineage>
</organism>
<evidence type="ECO:0000256" key="1">
    <source>
        <dbReference type="SAM" id="MobiDB-lite"/>
    </source>
</evidence>
<dbReference type="GO" id="GO:0005975">
    <property type="term" value="P:carbohydrate metabolic process"/>
    <property type="evidence" value="ECO:0007669"/>
    <property type="project" value="UniProtKB-ARBA"/>
</dbReference>
<evidence type="ECO:0000313" key="3">
    <source>
        <dbReference type="Proteomes" id="UP000656042"/>
    </source>
</evidence>
<dbReference type="EMBL" id="BMMX01000034">
    <property type="protein sequence ID" value="GGL10560.1"/>
    <property type="molecule type" value="Genomic_DNA"/>
</dbReference>
<dbReference type="Gene3D" id="2.60.40.10">
    <property type="entry name" value="Immunoglobulins"/>
    <property type="match status" value="1"/>
</dbReference>
<feature type="compositionally biased region" description="Pro residues" evidence="1">
    <location>
        <begin position="477"/>
        <end position="490"/>
    </location>
</feature>
<name>A0A8J3FRD2_9ACTN</name>
<protein>
    <submittedName>
        <fullName evidence="2">Uncharacterized protein</fullName>
    </submittedName>
</protein>
<reference evidence="2" key="1">
    <citation type="journal article" date="2014" name="Int. J. Syst. Evol. Microbiol.">
        <title>Complete genome sequence of Corynebacterium casei LMG S-19264T (=DSM 44701T), isolated from a smear-ripened cheese.</title>
        <authorList>
            <consortium name="US DOE Joint Genome Institute (JGI-PGF)"/>
            <person name="Walter F."/>
            <person name="Albersmeier A."/>
            <person name="Kalinowski J."/>
            <person name="Ruckert C."/>
        </authorList>
    </citation>
    <scope>NUCLEOTIDE SEQUENCE</scope>
    <source>
        <strain evidence="2">CGMCC 4.7299</strain>
    </source>
</reference>
<accession>A0A8J3FRD2</accession>
<dbReference type="AlphaFoldDB" id="A0A8J3FRD2"/>
<comment type="caution">
    <text evidence="2">The sequence shown here is derived from an EMBL/GenBank/DDBJ whole genome shotgun (WGS) entry which is preliminary data.</text>
</comment>
<proteinExistence type="predicted"/>
<feature type="region of interest" description="Disordered" evidence="1">
    <location>
        <begin position="468"/>
        <end position="496"/>
    </location>
</feature>
<sequence>MNSIWFRDLRIDHMTGVGGRAERLGSHFDTIPRLTLTPPSLMPTSGLEGRQRYVDQAVNAAAADLPIEFTGPCGQGRSTLLRHVAAAVTTRLRRPAVCLLAGDDHPADLLQRLVDEVYVMDRRAKLPPETCADLLRRAGVVSVLDELAGDTARVGEVLSALPGCAVVIASDRPRLQRRGRSVVLPGLGEAAASTVIRRDLARPLSIYEAAAIHRLIAAVHGRPLSLRQAAALVRVHEHSFAALADRPHDIHSLSLGGLSHAQRQILAYAALLAGVFLPGDLISAITGLGDVAGALAELRRRGHIEQHEDRFGLPVCRGERNLASVADYVSAGNAARVIGDWLTAADPASDAALPVAAAGLSLIKFGAKQLEWDYVVRLIRVVEPVLALAGRWEACRQLLELGMRGAQAVGDSAAQAFFAHEQGTLALCQARTSEAGTLLTEAVRIREALGDVPGANVSRHNLSLVAASGAAAAEPGPAQPEPSQPEPSKPGPSHRGRWVRRAVSLIAAILGVIVLSAIGINMFHDDSVNTGLRLPPATDSLPDTPLPVPETANTGSPLTPETSGTAPTTTTRPTAARPLTVAPRNVSFRDAHVSPNAPIIRRLVSITNLNDAAAIMAGGGIDGSDAYSIDRDDCGGRILRANQRCEIAVTFRPSSIGLHVGKLTVADLSGRTASAELTGTGFVLFGVAIEGSGRGTVSSGDDFIACPGSCEARITDPARNQITLTATPSPEETEDSYNNFAGWRGACSSEERKATCELTVAHDVIVIATFNSVIK</sequence>
<feature type="region of interest" description="Disordered" evidence="1">
    <location>
        <begin position="534"/>
        <end position="573"/>
    </location>
</feature>
<feature type="compositionally biased region" description="Low complexity" evidence="1">
    <location>
        <begin position="559"/>
        <end position="573"/>
    </location>
</feature>